<dbReference type="AlphaFoldDB" id="A0A1Q2CND5"/>
<accession>A0A1Q2CND5</accession>
<protein>
    <submittedName>
        <fullName evidence="1">Uncharacterized protein</fullName>
    </submittedName>
</protein>
<dbReference type="KEGG" id="tes:BW730_09090"/>
<dbReference type="RefSeq" id="WP_077685953.1">
    <property type="nucleotide sequence ID" value="NZ_CP019606.1"/>
</dbReference>
<dbReference type="EMBL" id="CP019606">
    <property type="protein sequence ID" value="AQP47626.1"/>
    <property type="molecule type" value="Genomic_DNA"/>
</dbReference>
<proteinExistence type="predicted"/>
<reference evidence="2" key="1">
    <citation type="submission" date="2017-02" db="EMBL/GenBank/DDBJ databases">
        <title>Tessaracoccus aquaemaris sp. nov., isolated from the intestine of a Korean rockfish, Sebastes schlegelii, in a marine aquaculture pond.</title>
        <authorList>
            <person name="Tak E.J."/>
            <person name="Bae J.-W."/>
        </authorList>
    </citation>
    <scope>NUCLEOTIDE SEQUENCE [LARGE SCALE GENOMIC DNA]</scope>
    <source>
        <strain evidence="2">NSG39</strain>
    </source>
</reference>
<sequence length="270" mass="29330">MADSFDDVSPEADLASIGDASLVLLADDGFMLATVETPRARLSGSRLYSVRFHAERGGERWSGRVDAPRFATPSTLALPHGLQVRRAVLLPGIRWRPLLAPEVDLGKGRDVRPREAAAEIRRLPVSDRSSRIVDEVADEYARLLTDLTYHITNSALFDSTVATTYEFDRALLAWQDLPVAAPAGERAELAALVRLTFATARAHAELVGLDHVPAEFRGRASRAAKAASLAERATSAPEREAALDQVGRILVSLGLYYLPAPPPRALPRLP</sequence>
<dbReference type="STRING" id="1332264.BW730_09090"/>
<keyword evidence="2" id="KW-1185">Reference proteome</keyword>
<dbReference type="Proteomes" id="UP000188145">
    <property type="component" value="Chromosome"/>
</dbReference>
<name>A0A1Q2CND5_9ACTN</name>
<organism evidence="1 2">
    <name type="scientific">Tessaracoccus aquimaris</name>
    <dbReference type="NCBI Taxonomy" id="1332264"/>
    <lineage>
        <taxon>Bacteria</taxon>
        <taxon>Bacillati</taxon>
        <taxon>Actinomycetota</taxon>
        <taxon>Actinomycetes</taxon>
        <taxon>Propionibacteriales</taxon>
        <taxon>Propionibacteriaceae</taxon>
        <taxon>Tessaracoccus</taxon>
    </lineage>
</organism>
<evidence type="ECO:0000313" key="2">
    <source>
        <dbReference type="Proteomes" id="UP000188145"/>
    </source>
</evidence>
<gene>
    <name evidence="1" type="ORF">BW730_09090</name>
</gene>
<dbReference type="OrthoDB" id="3727470at2"/>
<evidence type="ECO:0000313" key="1">
    <source>
        <dbReference type="EMBL" id="AQP47626.1"/>
    </source>
</evidence>